<evidence type="ECO:0000256" key="1">
    <source>
        <dbReference type="SAM" id="MobiDB-lite"/>
    </source>
</evidence>
<reference evidence="2" key="1">
    <citation type="submission" date="2013-12" db="EMBL/GenBank/DDBJ databases">
        <title>The Genome Sequence of Aphanomyces invadans NJM9701.</title>
        <authorList>
            <consortium name="The Broad Institute Genomics Platform"/>
            <person name="Russ C."/>
            <person name="Tyler B."/>
            <person name="van West P."/>
            <person name="Dieguez-Uribeondo J."/>
            <person name="Young S.K."/>
            <person name="Zeng Q."/>
            <person name="Gargeya S."/>
            <person name="Fitzgerald M."/>
            <person name="Abouelleil A."/>
            <person name="Alvarado L."/>
            <person name="Chapman S.B."/>
            <person name="Gainer-Dewar J."/>
            <person name="Goldberg J."/>
            <person name="Griggs A."/>
            <person name="Gujja S."/>
            <person name="Hansen M."/>
            <person name="Howarth C."/>
            <person name="Imamovic A."/>
            <person name="Ireland A."/>
            <person name="Larimer J."/>
            <person name="McCowan C."/>
            <person name="Murphy C."/>
            <person name="Pearson M."/>
            <person name="Poon T.W."/>
            <person name="Priest M."/>
            <person name="Roberts A."/>
            <person name="Saif S."/>
            <person name="Shea T."/>
            <person name="Sykes S."/>
            <person name="Wortman J."/>
            <person name="Nusbaum C."/>
            <person name="Birren B."/>
        </authorList>
    </citation>
    <scope>NUCLEOTIDE SEQUENCE [LARGE SCALE GENOMIC DNA]</scope>
    <source>
        <strain evidence="2">NJM9701</strain>
    </source>
</reference>
<protein>
    <submittedName>
        <fullName evidence="2">Uncharacterized protein</fullName>
    </submittedName>
</protein>
<feature type="compositionally biased region" description="Basic and acidic residues" evidence="1">
    <location>
        <begin position="1"/>
        <end position="10"/>
    </location>
</feature>
<proteinExistence type="predicted"/>
<evidence type="ECO:0000313" key="2">
    <source>
        <dbReference type="EMBL" id="ETW08795.1"/>
    </source>
</evidence>
<dbReference type="GeneID" id="20078358"/>
<feature type="region of interest" description="Disordered" evidence="1">
    <location>
        <begin position="117"/>
        <end position="150"/>
    </location>
</feature>
<dbReference type="RefSeq" id="XP_008862600.1">
    <property type="nucleotide sequence ID" value="XM_008864378.1"/>
</dbReference>
<feature type="region of interest" description="Disordered" evidence="1">
    <location>
        <begin position="1"/>
        <end position="26"/>
    </location>
</feature>
<dbReference type="VEuPathDB" id="FungiDB:H310_01308"/>
<dbReference type="AlphaFoldDB" id="A0A024URI8"/>
<sequence length="677" mass="74639">MVAQRVHDTRAGTTFGKAPRFQPHGPTNQIRVASAIKAHSVLNEIDNLLHSLGPLRPKSTPAPSKDHPNLNVKHQIRSPAVPFSTSSRIKPQRKSSLGPGMYDTTRADKVVRRRLAGSAWPSPPPQKHLLSQPTDNNATTDDSSTESDSSACSVEKFVQEALRLQPLPRPSTTCRRARRSPGFHSISYTLVDRRVTGAPLMAQAARSCSSTRKLRRRGLVCVLTKQAWSTRHPTWLPVQLHSSWLRRTRCRLVSGFGLKVSRRSGASSLKPSEWTAPQCHQPWIAQAVARAWSKQLGRDRVQCKVKGAKKIFAFCMPLSRRGSCGAKVAALEAPKRKCRGALVQYDKAVGRNDAVGPFGAKPDSSEWGHLLARECVDLNVDRACVQPRVPSVVLPRRAWRPRLPDNCSNHLDLCPQYSFGKKRVKGVVRFERGPNTTSRVPNEKVGERVPVEMKYHAVEPRVKGIVAYQPTNSIMHHPPDANLCILQPSLVWTMPRHGGVQDMSKTPDRWQVSPTLRRRNQDHILFRSNAKDAVATSARVQSKYTRMPSMVDMAKQLKRVDSGRAKGYSDANYDISNQARILGTSTNASKTVVNLAKASASRPQRLPCDERTLDLDVAKAIHASSTSKRALATVHMAMQGTAAVETSWAWADSGPNTMEKGCAEGNRGQATGEGGTI</sequence>
<accession>A0A024URI8</accession>
<feature type="region of interest" description="Disordered" evidence="1">
    <location>
        <begin position="76"/>
        <end position="104"/>
    </location>
</feature>
<dbReference type="EMBL" id="KI913953">
    <property type="protein sequence ID" value="ETW08795.1"/>
    <property type="molecule type" value="Genomic_DNA"/>
</dbReference>
<name>A0A024URI8_9STRA</name>
<feature type="compositionally biased region" description="Low complexity" evidence="1">
    <location>
        <begin position="134"/>
        <end position="150"/>
    </location>
</feature>
<gene>
    <name evidence="2" type="ORF">H310_01308</name>
</gene>
<dbReference type="OrthoDB" id="63850at2759"/>
<organism evidence="2">
    <name type="scientific">Aphanomyces invadans</name>
    <dbReference type="NCBI Taxonomy" id="157072"/>
    <lineage>
        <taxon>Eukaryota</taxon>
        <taxon>Sar</taxon>
        <taxon>Stramenopiles</taxon>
        <taxon>Oomycota</taxon>
        <taxon>Saprolegniomycetes</taxon>
        <taxon>Saprolegniales</taxon>
        <taxon>Verrucalvaceae</taxon>
        <taxon>Aphanomyces</taxon>
    </lineage>
</organism>